<protein>
    <submittedName>
        <fullName evidence="2">BRO-F</fullName>
    </submittedName>
</protein>
<dbReference type="GeneID" id="40527020"/>
<evidence type="ECO:0000259" key="1">
    <source>
        <dbReference type="PROSITE" id="PS51750"/>
    </source>
</evidence>
<evidence type="ECO:0000313" key="2">
    <source>
        <dbReference type="EMBL" id="AUV65346.1"/>
    </source>
</evidence>
<dbReference type="Pfam" id="PF02498">
    <property type="entry name" value="Bro-N"/>
    <property type="match status" value="1"/>
</dbReference>
<evidence type="ECO:0000313" key="3">
    <source>
        <dbReference type="Proteomes" id="UP000297194"/>
    </source>
</evidence>
<accession>A0A2K9VSC7</accession>
<organism evidence="2 3">
    <name type="scientific">Mythimna unipuncta nucleopolyhedrovirus</name>
    <dbReference type="NCBI Taxonomy" id="447897"/>
    <lineage>
        <taxon>Viruses</taxon>
        <taxon>Viruses incertae sedis</taxon>
        <taxon>Naldaviricetes</taxon>
        <taxon>Lefavirales</taxon>
        <taxon>Baculoviridae</taxon>
        <taxon>Alphabaculovirus</taxon>
    </lineage>
</organism>
<dbReference type="KEGG" id="vg:40527020"/>
<dbReference type="RefSeq" id="YP_009666740.1">
    <property type="nucleotide sequence ID" value="NC_043530.1"/>
</dbReference>
<proteinExistence type="predicted"/>
<sequence>MLKIGLFRFGDQEFELRYIVDGDKNNVMFVGCDIAAVLKYEDRDKAIRKHVDEKYRAMFEQPRRFGGVGCRQVVRQGDPLYLHPKTWLITKAGVIQLIMKSKLPYAVEMQEWLLEEVIPQVLCTGKYHPAVVAATSAAEESMSMYRNFQIMCQRKDEQLQRLTGQMQKMVESKDQAIDRIMNDMNRMYAGFQYTIRQKDDQITKMIDRMVDLSCRAVQYPVDANKMPMLCIARSGNTFHAIAGQRPYVEQQKRRFFDADIVVESKRPNPTLDWNNVVHEANVSFDKQRVKRFKRTLSFESGYDADKFKNTLQIMLSSNR</sequence>
<reference evidence="2" key="1">
    <citation type="journal article" date="2017" name="Virus Genes">
        <title>The complete genome sequence of a third distinct baculovirus isolated from the true armyworm, Mythimna unipuncta, contains two copies of the lef-7 gene.</title>
        <authorList>
            <person name="Harrison R.L."/>
            <person name="Mowery J.D."/>
            <person name="Rowley D.L."/>
            <person name="Bauchan G.R."/>
            <person name="Theilmann D.A."/>
            <person name="Rohrmann G.F."/>
            <person name="Erlandson M.A."/>
        </authorList>
    </citation>
    <scope>NUCLEOTIDE SEQUENCE [LARGE SCALE GENOMIC DNA]</scope>
    <source>
        <strain evidence="2">#7</strain>
    </source>
</reference>
<feature type="domain" description="Bro-N" evidence="1">
    <location>
        <begin position="1"/>
        <end position="125"/>
    </location>
</feature>
<name>A0A2K9VSC7_9ABAC</name>
<dbReference type="EMBL" id="MF375894">
    <property type="protein sequence ID" value="AUV65346.1"/>
    <property type="molecule type" value="Genomic_DNA"/>
</dbReference>
<dbReference type="SMART" id="SM01040">
    <property type="entry name" value="Bro-N"/>
    <property type="match status" value="1"/>
</dbReference>
<dbReference type="Proteomes" id="UP000297194">
    <property type="component" value="Segment"/>
</dbReference>
<dbReference type="InterPro" id="IPR003497">
    <property type="entry name" value="BRO_N_domain"/>
</dbReference>
<keyword evidence="3" id="KW-1185">Reference proteome</keyword>
<dbReference type="PROSITE" id="PS51750">
    <property type="entry name" value="BRO_N"/>
    <property type="match status" value="1"/>
</dbReference>